<feature type="transmembrane region" description="Helical" evidence="2">
    <location>
        <begin position="7"/>
        <end position="29"/>
    </location>
</feature>
<dbReference type="Proteomes" id="UP001354971">
    <property type="component" value="Unassembled WGS sequence"/>
</dbReference>
<organism evidence="3 4">
    <name type="scientific">Hyphobacterium lacteum</name>
    <dbReference type="NCBI Taxonomy" id="3116575"/>
    <lineage>
        <taxon>Bacteria</taxon>
        <taxon>Pseudomonadati</taxon>
        <taxon>Pseudomonadota</taxon>
        <taxon>Alphaproteobacteria</taxon>
        <taxon>Maricaulales</taxon>
        <taxon>Maricaulaceae</taxon>
        <taxon>Hyphobacterium</taxon>
    </lineage>
</organism>
<accession>A0ABU7LP58</accession>
<keyword evidence="4" id="KW-1185">Reference proteome</keyword>
<gene>
    <name evidence="3" type="ORF">V0U79_04805</name>
</gene>
<keyword evidence="2" id="KW-0812">Transmembrane</keyword>
<keyword evidence="2" id="KW-1133">Transmembrane helix</keyword>
<sequence>MKTVSRSITPFLTAAILIGVTGLCVYLFLQIQRVPTVPRSAVGLDGLAVLLDANDIPTRTLTSAQPFDPDAVGLRILPLYDDDPGGPGDFFVSDEDLYLNPAIRPILETVIDRKIESLPTLVVLSKWRDGIRQAGFIHPEFLLASDVVGTSSGFEAEISPQDSPPEDKPREGERDNQGFAGDAGIDQLEFDPVEFGGFRRLAAGAPQQVETVSAGRYGSADLYAPQYAIAPFNCDVMVGEAGRGLLFECLSGGQIYWVLSDPDLLNNHGLARGDNARTAINLIRDLANGGDVLIDYTTIPLLSPGEARGRSLADLLRYFGPPFRALWLAALVALIVLLWRGAIRGVPLVRRFTEGHGAARRTSFAAQAGLMRRSRADGALLKALLKSHLAVLSDRLLGRDIPRAGRRDRLLRAIRHRDAATADDLETAIREIDSLADTAGTDATVPVLARLESAYRKALELS</sequence>
<evidence type="ECO:0000256" key="2">
    <source>
        <dbReference type="SAM" id="Phobius"/>
    </source>
</evidence>
<reference evidence="3 4" key="1">
    <citation type="submission" date="2024-01" db="EMBL/GenBank/DDBJ databases">
        <title>Hyphobacterium bacterium isolated from marine sediment.</title>
        <authorList>
            <person name="Zhao S."/>
        </authorList>
    </citation>
    <scope>NUCLEOTIDE SEQUENCE [LARGE SCALE GENOMIC DNA]</scope>
    <source>
        <strain evidence="4">HN65</strain>
    </source>
</reference>
<proteinExistence type="predicted"/>
<evidence type="ECO:0008006" key="5">
    <source>
        <dbReference type="Google" id="ProtNLM"/>
    </source>
</evidence>
<name>A0ABU7LP58_9PROT</name>
<dbReference type="RefSeq" id="WP_330198335.1">
    <property type="nucleotide sequence ID" value="NZ_JAZDRP010000002.1"/>
</dbReference>
<evidence type="ECO:0000256" key="1">
    <source>
        <dbReference type="SAM" id="MobiDB-lite"/>
    </source>
</evidence>
<evidence type="ECO:0000313" key="4">
    <source>
        <dbReference type="Proteomes" id="UP001354971"/>
    </source>
</evidence>
<feature type="region of interest" description="Disordered" evidence="1">
    <location>
        <begin position="154"/>
        <end position="183"/>
    </location>
</feature>
<comment type="caution">
    <text evidence="3">The sequence shown here is derived from an EMBL/GenBank/DDBJ whole genome shotgun (WGS) entry which is preliminary data.</text>
</comment>
<keyword evidence="2" id="KW-0472">Membrane</keyword>
<feature type="compositionally biased region" description="Basic and acidic residues" evidence="1">
    <location>
        <begin position="165"/>
        <end position="176"/>
    </location>
</feature>
<feature type="transmembrane region" description="Helical" evidence="2">
    <location>
        <begin position="325"/>
        <end position="343"/>
    </location>
</feature>
<dbReference type="EMBL" id="JAZDRP010000002">
    <property type="protein sequence ID" value="MEE2525677.1"/>
    <property type="molecule type" value="Genomic_DNA"/>
</dbReference>
<protein>
    <recommendedName>
        <fullName evidence="5">DUF4350 domain-containing protein</fullName>
    </recommendedName>
</protein>
<evidence type="ECO:0000313" key="3">
    <source>
        <dbReference type="EMBL" id="MEE2525677.1"/>
    </source>
</evidence>